<name>A0A369MHM0_EGGLN</name>
<evidence type="ECO:0000256" key="2">
    <source>
        <dbReference type="ARBA" id="ARBA00022723"/>
    </source>
</evidence>
<evidence type="ECO:0000256" key="1">
    <source>
        <dbReference type="ARBA" id="ARBA00022691"/>
    </source>
</evidence>
<dbReference type="SFLD" id="SFLDS00029">
    <property type="entry name" value="Radical_SAM"/>
    <property type="match status" value="1"/>
</dbReference>
<dbReference type="InterPro" id="IPR006638">
    <property type="entry name" value="Elp3/MiaA/NifB-like_rSAM"/>
</dbReference>
<keyword evidence="2" id="KW-0479">Metal-binding</keyword>
<dbReference type="InterPro" id="IPR050377">
    <property type="entry name" value="Radical_SAM_PqqE_MftC-like"/>
</dbReference>
<dbReference type="PROSITE" id="PS51918">
    <property type="entry name" value="RADICAL_SAM"/>
    <property type="match status" value="1"/>
</dbReference>
<accession>A0A369MHM0</accession>
<evidence type="ECO:0000313" key="7">
    <source>
        <dbReference type="Proteomes" id="UP000253970"/>
    </source>
</evidence>
<organism evidence="6 7">
    <name type="scientific">Eggerthella lenta</name>
    <name type="common">Eubacterium lentum</name>
    <dbReference type="NCBI Taxonomy" id="84112"/>
    <lineage>
        <taxon>Bacteria</taxon>
        <taxon>Bacillati</taxon>
        <taxon>Actinomycetota</taxon>
        <taxon>Coriobacteriia</taxon>
        <taxon>Eggerthellales</taxon>
        <taxon>Eggerthellaceae</taxon>
        <taxon>Eggerthella</taxon>
    </lineage>
</organism>
<dbReference type="Proteomes" id="UP000253970">
    <property type="component" value="Unassembled WGS sequence"/>
</dbReference>
<dbReference type="EMBL" id="PPTU01000007">
    <property type="protein sequence ID" value="RDB71216.1"/>
    <property type="molecule type" value="Genomic_DNA"/>
</dbReference>
<protein>
    <submittedName>
        <fullName evidence="6">Radical SAM protein</fullName>
    </submittedName>
</protein>
<keyword evidence="1" id="KW-0949">S-adenosyl-L-methionine</keyword>
<evidence type="ECO:0000256" key="4">
    <source>
        <dbReference type="ARBA" id="ARBA00023014"/>
    </source>
</evidence>
<proteinExistence type="predicted"/>
<dbReference type="InterPro" id="IPR058240">
    <property type="entry name" value="rSAM_sf"/>
</dbReference>
<dbReference type="NCBIfam" id="TIGR04085">
    <property type="entry name" value="rSAM_more_4Fe4S"/>
    <property type="match status" value="1"/>
</dbReference>
<keyword evidence="3" id="KW-0408">Iron</keyword>
<dbReference type="PANTHER" id="PTHR11228:SF7">
    <property type="entry name" value="PQQA PEPTIDE CYCLASE"/>
    <property type="match status" value="1"/>
</dbReference>
<feature type="domain" description="Radical SAM core" evidence="5">
    <location>
        <begin position="86"/>
        <end position="304"/>
    </location>
</feature>
<dbReference type="PANTHER" id="PTHR11228">
    <property type="entry name" value="RADICAL SAM DOMAIN PROTEIN"/>
    <property type="match status" value="1"/>
</dbReference>
<evidence type="ECO:0000259" key="5">
    <source>
        <dbReference type="PROSITE" id="PS51918"/>
    </source>
</evidence>
<dbReference type="AlphaFoldDB" id="A0A369MHM0"/>
<reference evidence="6 7" key="1">
    <citation type="journal article" date="2018" name="Elife">
        <title>Discovery and characterization of a prevalent human gut bacterial enzyme sufficient for the inactivation of a family of plant toxins.</title>
        <authorList>
            <person name="Koppel N."/>
            <person name="Bisanz J.E."/>
            <person name="Pandelia M.E."/>
            <person name="Turnbaugh P.J."/>
            <person name="Balskus E.P."/>
        </authorList>
    </citation>
    <scope>NUCLEOTIDE SEQUENCE [LARGE SCALE GENOMIC DNA]</scope>
    <source>
        <strain evidence="6 7">W1 BHI 6</strain>
    </source>
</reference>
<dbReference type="SMART" id="SM00729">
    <property type="entry name" value="Elp3"/>
    <property type="match status" value="1"/>
</dbReference>
<dbReference type="GO" id="GO:0046872">
    <property type="term" value="F:metal ion binding"/>
    <property type="evidence" value="ECO:0007669"/>
    <property type="project" value="UniProtKB-KW"/>
</dbReference>
<dbReference type="SFLD" id="SFLDG01067">
    <property type="entry name" value="SPASM/twitch_domain_containing"/>
    <property type="match status" value="1"/>
</dbReference>
<dbReference type="RefSeq" id="WP_114533529.1">
    <property type="nucleotide sequence ID" value="NZ_CP176636.1"/>
</dbReference>
<sequence>MKRLLREDLVLRGWEKLPYAVVERPHNGVTFVDARTFEALSLCDGQIDLSLPIISDEVRAIVEKLEEQGAVRRCEPGERLTPDQEYRRYQNRFVRTAHWSITGKCNYRCRHCYMSAPDAKLGEIDHDTMMDLARQIADCGILEVSLTGGEPLVRRDFMELVDALLSYRIRIAQIYTNGKLVDEKLLDQLEERGIRPEFNMSYDGTQGWHDWMRGVPGAGDAVLAAFDLCHERGFPTGAEMCLHQGNKHLLRESVSTLAAHHCESLKVNPVADTDTWERLGEDRSLTLEETFEVYLDYIPCFYEDGAPLGLHLGGFFMGRSGSGDWTIPNIGKHPEERDPAACASQVTCGHARQTLYLSPEARMLPCMALSSMPMQERYPLATEIGLRQGLSDSEYLSLIDTRVSALWEHNLECAQCEHRGACAGGCRASALFTAPDDILSPDRAQCLILKGGYAPRIREAVEKAQARIAERKENE</sequence>
<dbReference type="GO" id="GO:0051536">
    <property type="term" value="F:iron-sulfur cluster binding"/>
    <property type="evidence" value="ECO:0007669"/>
    <property type="project" value="UniProtKB-KW"/>
</dbReference>
<dbReference type="SUPFAM" id="SSF102114">
    <property type="entry name" value="Radical SAM enzymes"/>
    <property type="match status" value="1"/>
</dbReference>
<dbReference type="InterPro" id="IPR023885">
    <property type="entry name" value="4Fe4S-binding_SPASM_dom"/>
</dbReference>
<dbReference type="SFLD" id="SFLDG01386">
    <property type="entry name" value="main_SPASM_domain-containing"/>
    <property type="match status" value="1"/>
</dbReference>
<dbReference type="InterPro" id="IPR007197">
    <property type="entry name" value="rSAM"/>
</dbReference>
<dbReference type="GO" id="GO:0003824">
    <property type="term" value="F:catalytic activity"/>
    <property type="evidence" value="ECO:0007669"/>
    <property type="project" value="InterPro"/>
</dbReference>
<dbReference type="InterPro" id="IPR013785">
    <property type="entry name" value="Aldolase_TIM"/>
</dbReference>
<evidence type="ECO:0000256" key="3">
    <source>
        <dbReference type="ARBA" id="ARBA00023004"/>
    </source>
</evidence>
<dbReference type="CDD" id="cd01335">
    <property type="entry name" value="Radical_SAM"/>
    <property type="match status" value="1"/>
</dbReference>
<comment type="caution">
    <text evidence="6">The sequence shown here is derived from an EMBL/GenBank/DDBJ whole genome shotgun (WGS) entry which is preliminary data.</text>
</comment>
<dbReference type="Gene3D" id="3.20.20.70">
    <property type="entry name" value="Aldolase class I"/>
    <property type="match status" value="1"/>
</dbReference>
<gene>
    <name evidence="6" type="ORF">C1875_05900</name>
</gene>
<dbReference type="Pfam" id="PF04055">
    <property type="entry name" value="Radical_SAM"/>
    <property type="match status" value="1"/>
</dbReference>
<keyword evidence="4" id="KW-0411">Iron-sulfur</keyword>
<evidence type="ECO:0000313" key="6">
    <source>
        <dbReference type="EMBL" id="RDB71216.1"/>
    </source>
</evidence>